<sequence>MRSHYFRRVSTKIRVRCWESDLREMQACPFLLSYEWWSCDNHQPELISTIESSHEVVATENCLPQGRNFINSSITEGGS</sequence>
<dbReference type="EMBL" id="BPLR01001683">
    <property type="protein sequence ID" value="GIZ04036.1"/>
    <property type="molecule type" value="Genomic_DNA"/>
</dbReference>
<name>A0AAV4Y981_CAEEX</name>
<dbReference type="AlphaFoldDB" id="A0AAV4Y981"/>
<evidence type="ECO:0000313" key="2">
    <source>
        <dbReference type="Proteomes" id="UP001054945"/>
    </source>
</evidence>
<protein>
    <submittedName>
        <fullName evidence="1">Uncharacterized protein</fullName>
    </submittedName>
</protein>
<gene>
    <name evidence="1" type="ORF">CEXT_144421</name>
</gene>
<evidence type="ECO:0000313" key="1">
    <source>
        <dbReference type="EMBL" id="GIZ04036.1"/>
    </source>
</evidence>
<accession>A0AAV4Y981</accession>
<organism evidence="1 2">
    <name type="scientific">Caerostris extrusa</name>
    <name type="common">Bark spider</name>
    <name type="synonym">Caerostris bankana</name>
    <dbReference type="NCBI Taxonomy" id="172846"/>
    <lineage>
        <taxon>Eukaryota</taxon>
        <taxon>Metazoa</taxon>
        <taxon>Ecdysozoa</taxon>
        <taxon>Arthropoda</taxon>
        <taxon>Chelicerata</taxon>
        <taxon>Arachnida</taxon>
        <taxon>Araneae</taxon>
        <taxon>Araneomorphae</taxon>
        <taxon>Entelegynae</taxon>
        <taxon>Araneoidea</taxon>
        <taxon>Araneidae</taxon>
        <taxon>Caerostris</taxon>
    </lineage>
</organism>
<reference evidence="1 2" key="1">
    <citation type="submission" date="2021-06" db="EMBL/GenBank/DDBJ databases">
        <title>Caerostris extrusa draft genome.</title>
        <authorList>
            <person name="Kono N."/>
            <person name="Arakawa K."/>
        </authorList>
    </citation>
    <scope>NUCLEOTIDE SEQUENCE [LARGE SCALE GENOMIC DNA]</scope>
</reference>
<keyword evidence="2" id="KW-1185">Reference proteome</keyword>
<proteinExistence type="predicted"/>
<dbReference type="Proteomes" id="UP001054945">
    <property type="component" value="Unassembled WGS sequence"/>
</dbReference>
<comment type="caution">
    <text evidence="1">The sequence shown here is derived from an EMBL/GenBank/DDBJ whole genome shotgun (WGS) entry which is preliminary data.</text>
</comment>